<comment type="caution">
    <text evidence="5">The sequence shown here is derived from an EMBL/GenBank/DDBJ whole genome shotgun (WGS) entry which is preliminary data.</text>
</comment>
<dbReference type="GO" id="GO:0034599">
    <property type="term" value="P:cellular response to oxidative stress"/>
    <property type="evidence" value="ECO:0007669"/>
    <property type="project" value="TreeGrafter"/>
</dbReference>
<dbReference type="InterPro" id="IPR036249">
    <property type="entry name" value="Thioredoxin-like_sf"/>
</dbReference>
<dbReference type="AlphaFoldDB" id="A0A168C0S9"/>
<evidence type="ECO:0000256" key="2">
    <source>
        <dbReference type="SAM" id="MobiDB-lite"/>
    </source>
</evidence>
<evidence type="ECO:0000259" key="4">
    <source>
        <dbReference type="Pfam" id="PF00462"/>
    </source>
</evidence>
<keyword evidence="6" id="KW-1185">Reference proteome</keyword>
<dbReference type="SUPFAM" id="SSF52833">
    <property type="entry name" value="Thioredoxin-like"/>
    <property type="match status" value="1"/>
</dbReference>
<dbReference type="Pfam" id="PF00462">
    <property type="entry name" value="Glutaredoxin"/>
    <property type="match status" value="1"/>
</dbReference>
<dbReference type="InterPro" id="IPR002109">
    <property type="entry name" value="Glutaredoxin"/>
</dbReference>
<dbReference type="InterPro" id="IPR014025">
    <property type="entry name" value="Glutaredoxin_subgr"/>
</dbReference>
<feature type="compositionally biased region" description="Basic and acidic residues" evidence="2">
    <location>
        <begin position="154"/>
        <end position="172"/>
    </location>
</feature>
<dbReference type="OrthoDB" id="423313at2759"/>
<protein>
    <submittedName>
        <fullName evidence="5">Glutaredoxin domain-containing protein</fullName>
    </submittedName>
</protein>
<dbReference type="Gene3D" id="3.40.30.10">
    <property type="entry name" value="Glutaredoxin"/>
    <property type="match status" value="1"/>
</dbReference>
<sequence>MPSPRQMRLVCLASLVTLVVILFYSSSAGQSQDVNPIGDFYFRTMDGMKKASPPGQAIVNAQTGQQVGQIPADKDGDGDVDEDDKKVAAEMQVRLKLAEQKAKDNANSKGGLKPDSPSMIVGKGSSAGGQPQKVMGADSSSSSSSSKGDAAVAADKDHPEKSKVHAKEAKDQNDAVAELNSILKRSPVVIFSKTYCPHSKRAKGILLDKYIITPEPFVVELDEHPLGAALQNALAEKTGRKTVPNVLVNGVTIGGGDEVVALDDQNKLADKIRMLGNNRVQVTERFISGKKTT</sequence>
<feature type="signal peptide" evidence="3">
    <location>
        <begin position="1"/>
        <end position="31"/>
    </location>
</feature>
<evidence type="ECO:0000313" key="5">
    <source>
        <dbReference type="EMBL" id="KZZ95998.1"/>
    </source>
</evidence>
<feature type="compositionally biased region" description="Basic and acidic residues" evidence="2">
    <location>
        <begin position="72"/>
        <end position="83"/>
    </location>
</feature>
<evidence type="ECO:0000313" key="6">
    <source>
        <dbReference type="Proteomes" id="UP000078544"/>
    </source>
</evidence>
<feature type="chain" id="PRO_5007895798" evidence="3">
    <location>
        <begin position="32"/>
        <end position="293"/>
    </location>
</feature>
<dbReference type="GO" id="GO:0005796">
    <property type="term" value="C:Golgi lumen"/>
    <property type="evidence" value="ECO:0007669"/>
    <property type="project" value="TreeGrafter"/>
</dbReference>
<dbReference type="PANTHER" id="PTHR45694">
    <property type="entry name" value="GLUTAREDOXIN 2"/>
    <property type="match status" value="1"/>
</dbReference>
<dbReference type="GO" id="GO:0004362">
    <property type="term" value="F:glutathione-disulfide reductase (NADPH) activity"/>
    <property type="evidence" value="ECO:0007669"/>
    <property type="project" value="UniProtKB-ARBA"/>
</dbReference>
<name>A0A168C0S9_9HYPO</name>
<reference evidence="5 6" key="1">
    <citation type="journal article" date="2016" name="Genome Biol. Evol.">
        <title>Divergent and convergent evolution of fungal pathogenicity.</title>
        <authorList>
            <person name="Shang Y."/>
            <person name="Xiao G."/>
            <person name="Zheng P."/>
            <person name="Cen K."/>
            <person name="Zhan S."/>
            <person name="Wang C."/>
        </authorList>
    </citation>
    <scope>NUCLEOTIDE SEQUENCE [LARGE SCALE GENOMIC DNA]</scope>
    <source>
        <strain evidence="5 6">RCEF 2490</strain>
    </source>
</reference>
<proteinExistence type="inferred from homology"/>
<organism evidence="5 6">
    <name type="scientific">Moelleriella libera RCEF 2490</name>
    <dbReference type="NCBI Taxonomy" id="1081109"/>
    <lineage>
        <taxon>Eukaryota</taxon>
        <taxon>Fungi</taxon>
        <taxon>Dikarya</taxon>
        <taxon>Ascomycota</taxon>
        <taxon>Pezizomycotina</taxon>
        <taxon>Sordariomycetes</taxon>
        <taxon>Hypocreomycetidae</taxon>
        <taxon>Hypocreales</taxon>
        <taxon>Clavicipitaceae</taxon>
        <taxon>Moelleriella</taxon>
    </lineage>
</organism>
<accession>A0A168C0S9</accession>
<feature type="region of interest" description="Disordered" evidence="2">
    <location>
        <begin position="63"/>
        <end position="83"/>
    </location>
</feature>
<dbReference type="CDD" id="cd03419">
    <property type="entry name" value="GRX_GRXh_1_2_like"/>
    <property type="match status" value="1"/>
</dbReference>
<dbReference type="FunFam" id="3.40.30.10:FF:000093">
    <property type="entry name" value="Glutaredoxin 2"/>
    <property type="match status" value="1"/>
</dbReference>
<keyword evidence="3" id="KW-0732">Signal</keyword>
<gene>
    <name evidence="5" type="ORF">AAL_04294</name>
</gene>
<feature type="region of interest" description="Disordered" evidence="2">
    <location>
        <begin position="99"/>
        <end position="172"/>
    </location>
</feature>
<evidence type="ECO:0000256" key="1">
    <source>
        <dbReference type="ARBA" id="ARBA00009630"/>
    </source>
</evidence>
<dbReference type="GO" id="GO:0000324">
    <property type="term" value="C:fungal-type vacuole"/>
    <property type="evidence" value="ECO:0007669"/>
    <property type="project" value="TreeGrafter"/>
</dbReference>
<feature type="domain" description="Glutaredoxin" evidence="4">
    <location>
        <begin position="188"/>
        <end position="251"/>
    </location>
</feature>
<dbReference type="STRING" id="1081109.A0A168C0S9"/>
<evidence type="ECO:0000256" key="3">
    <source>
        <dbReference type="SAM" id="SignalP"/>
    </source>
</evidence>
<dbReference type="PRINTS" id="PR00160">
    <property type="entry name" value="GLUTAREDOXIN"/>
</dbReference>
<dbReference type="EMBL" id="AZGY01000008">
    <property type="protein sequence ID" value="KZZ95998.1"/>
    <property type="molecule type" value="Genomic_DNA"/>
</dbReference>
<dbReference type="GO" id="GO:0005801">
    <property type="term" value="C:cis-Golgi network"/>
    <property type="evidence" value="ECO:0007669"/>
    <property type="project" value="UniProtKB-ARBA"/>
</dbReference>
<dbReference type="Proteomes" id="UP000078544">
    <property type="component" value="Unassembled WGS sequence"/>
</dbReference>
<comment type="similarity">
    <text evidence="1">Belongs to the glutaredoxin family. Monothiol subfamily.</text>
</comment>
<dbReference type="PANTHER" id="PTHR45694:SF5">
    <property type="entry name" value="GLUTAREDOXIN 2"/>
    <property type="match status" value="1"/>
</dbReference>
<dbReference type="PROSITE" id="PS51354">
    <property type="entry name" value="GLUTAREDOXIN_2"/>
    <property type="match status" value="1"/>
</dbReference>